<comment type="similarity">
    <text evidence="1 2">Belongs to the peroxin-16 family.</text>
</comment>
<dbReference type="PANTHER" id="PTHR13299:SF0">
    <property type="entry name" value="PEROXISOMAL MEMBRANE PROTEIN PEX16"/>
    <property type="match status" value="1"/>
</dbReference>
<accession>A0A2N1JAM6</accession>
<dbReference type="STRING" id="2020962.A0A2N1JAM6"/>
<name>A0A2N1JAM6_9BASI</name>
<dbReference type="PANTHER" id="PTHR13299">
    <property type="entry name" value="PEROXISOMAL MEMBRANE PROTEIN PEX16"/>
    <property type="match status" value="1"/>
</dbReference>
<evidence type="ECO:0000256" key="1">
    <source>
        <dbReference type="ARBA" id="ARBA00009505"/>
    </source>
</evidence>
<dbReference type="AlphaFoldDB" id="A0A2N1JAM6"/>
<keyword evidence="2" id="KW-0962">Peroxisome biogenesis</keyword>
<reference evidence="3 4" key="1">
    <citation type="submission" date="2017-10" db="EMBL/GenBank/DDBJ databases">
        <title>A novel species of cold-tolerant Malassezia isolated from bats.</title>
        <authorList>
            <person name="Lorch J.M."/>
            <person name="Palmer J.M."/>
            <person name="Vanderwolf K.J."/>
            <person name="Schmidt K.Z."/>
            <person name="Verant M.L."/>
            <person name="Weller T.J."/>
            <person name="Blehert D.S."/>
        </authorList>
    </citation>
    <scope>NUCLEOTIDE SEQUENCE [LARGE SCALE GENOMIC DNA]</scope>
    <source>
        <strain evidence="3 4">NWHC:44797-103</strain>
    </source>
</reference>
<protein>
    <recommendedName>
        <fullName evidence="2">Peroxisomal membrane protein PEX16</fullName>
    </recommendedName>
</protein>
<dbReference type="OrthoDB" id="2021143at2759"/>
<sequence>MGRQWNAYEAFLLANASQIAAFESSLRNLTYLLPGRFKDSELAAEAIYAGIHLLGMYHDSILFKIVYSRRNKQTDAVLRLARDELLGADPPKLSLHAKYTNYFATHSRTYSAAAFFVMIIECTQLLIEMVARRRLPEERAWNVVIALESVKALLRLSMIRASQNRPTMSSPLPHRELDPTQLERNANESKTMALTWRGERTGTVHRALSTLVASPGARAVKNVEPDTYEYLLSHTLTEQDVSPPPLLVRHLQANLGKLAEAMWVLRPLLYVLALRRWGKRAMTPFALSLCVEFAARWLRQRSFYVGVKDTDATFVPPMSSVSLMLSMLGIENSFLDWLAGSLSRTDPRNALAKPISPVEADEWSARDRSFWWYLLRGPVWYNYTRPKIEGVVKRTENRWIIGILGGVARDYLPLVDQYYYYTSN</sequence>
<evidence type="ECO:0000313" key="4">
    <source>
        <dbReference type="Proteomes" id="UP000232875"/>
    </source>
</evidence>
<keyword evidence="2" id="KW-0576">Peroxisome</keyword>
<keyword evidence="4" id="KW-1185">Reference proteome</keyword>
<dbReference type="GO" id="GO:0007031">
    <property type="term" value="P:peroxisome organization"/>
    <property type="evidence" value="ECO:0007669"/>
    <property type="project" value="UniProtKB-KW"/>
</dbReference>
<evidence type="ECO:0000313" key="3">
    <source>
        <dbReference type="EMBL" id="PKI83606.1"/>
    </source>
</evidence>
<dbReference type="EMBL" id="KZ454991">
    <property type="protein sequence ID" value="PKI83606.1"/>
    <property type="molecule type" value="Genomic_DNA"/>
</dbReference>
<dbReference type="Proteomes" id="UP000232875">
    <property type="component" value="Unassembled WGS sequence"/>
</dbReference>
<proteinExistence type="inferred from homology"/>
<gene>
    <name evidence="3" type="primary">PEX16</name>
    <name evidence="3" type="ORF">MVES_002536</name>
</gene>
<dbReference type="GO" id="GO:0005778">
    <property type="term" value="C:peroxisomal membrane"/>
    <property type="evidence" value="ECO:0007669"/>
    <property type="project" value="UniProtKB-SubCell"/>
</dbReference>
<organism evidence="3 4">
    <name type="scientific">Malassezia vespertilionis</name>
    <dbReference type="NCBI Taxonomy" id="2020962"/>
    <lineage>
        <taxon>Eukaryota</taxon>
        <taxon>Fungi</taxon>
        <taxon>Dikarya</taxon>
        <taxon>Basidiomycota</taxon>
        <taxon>Ustilaginomycotina</taxon>
        <taxon>Malasseziomycetes</taxon>
        <taxon>Malasseziales</taxon>
        <taxon>Malasseziaceae</taxon>
        <taxon>Malassezia</taxon>
    </lineage>
</organism>
<comment type="subcellular location">
    <subcellularLocation>
        <location evidence="2">Peroxisome membrane</location>
    </subcellularLocation>
</comment>
<evidence type="ECO:0000256" key="2">
    <source>
        <dbReference type="RuleBase" id="RU365003"/>
    </source>
</evidence>
<dbReference type="InterPro" id="IPR013919">
    <property type="entry name" value="Pex16"/>
</dbReference>
<dbReference type="Pfam" id="PF08610">
    <property type="entry name" value="Pex16"/>
    <property type="match status" value="1"/>
</dbReference>